<protein>
    <submittedName>
        <fullName evidence="1">17622_t:CDS:1</fullName>
    </submittedName>
</protein>
<accession>A0ABN7WVN4</accession>
<dbReference type="EMBL" id="CAJVQB010067470">
    <property type="protein sequence ID" value="CAG8841956.1"/>
    <property type="molecule type" value="Genomic_DNA"/>
</dbReference>
<proteinExistence type="predicted"/>
<gene>
    <name evidence="1" type="ORF">GMARGA_LOCUS35723</name>
</gene>
<reference evidence="1 2" key="1">
    <citation type="submission" date="2021-06" db="EMBL/GenBank/DDBJ databases">
        <authorList>
            <person name="Kallberg Y."/>
            <person name="Tangrot J."/>
            <person name="Rosling A."/>
        </authorList>
    </citation>
    <scope>NUCLEOTIDE SEQUENCE [LARGE SCALE GENOMIC DNA]</scope>
    <source>
        <strain evidence="1 2">120-4 pot B 10/14</strain>
    </source>
</reference>
<evidence type="ECO:0000313" key="1">
    <source>
        <dbReference type="EMBL" id="CAG8841956.1"/>
    </source>
</evidence>
<dbReference type="Proteomes" id="UP000789901">
    <property type="component" value="Unassembled WGS sequence"/>
</dbReference>
<keyword evidence="2" id="KW-1185">Reference proteome</keyword>
<sequence length="179" mass="20104">KKECFTRKPGNSASDDYNVNLSETKFSNMDCKEKEGECSMRRLSNSASNNYDVNLSETKFLTCSDKRKLSKSNCELSSSPISSNLGNNRKKITPQKLMLFKESVAYLQNHTKIDVNGQGMIIKDNYILEGISGIIRNCLIKALTSPKEKFVKAIMTPLDSEASPKDCDSHQICKLILYD</sequence>
<feature type="non-terminal residue" evidence="1">
    <location>
        <position position="1"/>
    </location>
</feature>
<comment type="caution">
    <text evidence="1">The sequence shown here is derived from an EMBL/GenBank/DDBJ whole genome shotgun (WGS) entry which is preliminary data.</text>
</comment>
<name>A0ABN7WVN4_GIGMA</name>
<evidence type="ECO:0000313" key="2">
    <source>
        <dbReference type="Proteomes" id="UP000789901"/>
    </source>
</evidence>
<organism evidence="1 2">
    <name type="scientific">Gigaspora margarita</name>
    <dbReference type="NCBI Taxonomy" id="4874"/>
    <lineage>
        <taxon>Eukaryota</taxon>
        <taxon>Fungi</taxon>
        <taxon>Fungi incertae sedis</taxon>
        <taxon>Mucoromycota</taxon>
        <taxon>Glomeromycotina</taxon>
        <taxon>Glomeromycetes</taxon>
        <taxon>Diversisporales</taxon>
        <taxon>Gigasporaceae</taxon>
        <taxon>Gigaspora</taxon>
    </lineage>
</organism>
<feature type="non-terminal residue" evidence="1">
    <location>
        <position position="179"/>
    </location>
</feature>